<dbReference type="AlphaFoldDB" id="A0A8X8GQ66"/>
<gene>
    <name evidence="2" type="ORF">KW868_08645</name>
</gene>
<organism evidence="2 3">
    <name type="scientific">Acinetobacter guillouiae</name>
    <name type="common">Acinetobacter genomosp. 11</name>
    <dbReference type="NCBI Taxonomy" id="106649"/>
    <lineage>
        <taxon>Bacteria</taxon>
        <taxon>Pseudomonadati</taxon>
        <taxon>Pseudomonadota</taxon>
        <taxon>Gammaproteobacteria</taxon>
        <taxon>Moraxellales</taxon>
        <taxon>Moraxellaceae</taxon>
        <taxon>Acinetobacter</taxon>
    </lineage>
</organism>
<dbReference type="Proteomes" id="UP000887320">
    <property type="component" value="Unassembled WGS sequence"/>
</dbReference>
<dbReference type="EMBL" id="JAHWXT010000002">
    <property type="protein sequence ID" value="MCF0264531.1"/>
    <property type="molecule type" value="Genomic_DNA"/>
</dbReference>
<comment type="caution">
    <text evidence="2">The sequence shown here is derived from an EMBL/GenBank/DDBJ whole genome shotgun (WGS) entry which is preliminary data.</text>
</comment>
<dbReference type="RefSeq" id="WP_234623228.1">
    <property type="nucleotide sequence ID" value="NZ_JAHWXT010000002.1"/>
</dbReference>
<proteinExistence type="predicted"/>
<dbReference type="SUPFAM" id="SSF69318">
    <property type="entry name" value="Integrin alpha N-terminal domain"/>
    <property type="match status" value="1"/>
</dbReference>
<evidence type="ECO:0000313" key="2">
    <source>
        <dbReference type="EMBL" id="MCF0264531.1"/>
    </source>
</evidence>
<name>A0A8X8GQ66_ACIGI</name>
<feature type="signal peptide" evidence="1">
    <location>
        <begin position="1"/>
        <end position="20"/>
    </location>
</feature>
<keyword evidence="1" id="KW-0732">Signal</keyword>
<sequence>MKISILTLSTLVLFTTTTFAETKVNVPSKEASLIFKAAGFAKTKHGWEGKCETGEITVYRDLNNDGLNDAVISDYSSMCYGNTGVGYYLVSQQKNGKWKTIFEKAGIPTFLKSTGKDGWPDIENGSPGLCFAVYRWDGKSYEVNRYEYQGKACSLN</sequence>
<evidence type="ECO:0000313" key="3">
    <source>
        <dbReference type="Proteomes" id="UP000887320"/>
    </source>
</evidence>
<protein>
    <submittedName>
        <fullName evidence="2">Uncharacterized protein</fullName>
    </submittedName>
</protein>
<dbReference type="InterPro" id="IPR028994">
    <property type="entry name" value="Integrin_alpha_N"/>
</dbReference>
<reference evidence="2" key="1">
    <citation type="submission" date="2021-07" db="EMBL/GenBank/DDBJ databases">
        <authorList>
            <person name="Fernandez M."/>
            <person name="Pereira P."/>
            <person name="Torres Tejerizo G.A."/>
            <person name="Gonzalez P."/>
            <person name="Agostini E."/>
        </authorList>
    </citation>
    <scope>NUCLEOTIDE SEQUENCE</scope>
    <source>
        <strain evidence="2">SFC 500-1A</strain>
    </source>
</reference>
<accession>A0A8X8GQ66</accession>
<evidence type="ECO:0000256" key="1">
    <source>
        <dbReference type="SAM" id="SignalP"/>
    </source>
</evidence>
<feature type="chain" id="PRO_5036447666" evidence="1">
    <location>
        <begin position="21"/>
        <end position="156"/>
    </location>
</feature>